<evidence type="ECO:0000256" key="7">
    <source>
        <dbReference type="ARBA" id="ARBA00023163"/>
    </source>
</evidence>
<dbReference type="NCBIfam" id="TIGR01802">
    <property type="entry name" value="CM_pl-yst"/>
    <property type="match status" value="1"/>
</dbReference>
<evidence type="ECO:0000256" key="8">
    <source>
        <dbReference type="ARBA" id="ARBA00023235"/>
    </source>
</evidence>
<dbReference type="SUPFAM" id="SSF48600">
    <property type="entry name" value="Chorismate mutase II"/>
    <property type="match status" value="1"/>
</dbReference>
<dbReference type="Gene3D" id="3.90.1100.10">
    <property type="match status" value="1"/>
</dbReference>
<dbReference type="InterPro" id="IPR037034">
    <property type="entry name" value="RNA_pol_Rpb2_2_sf"/>
</dbReference>
<evidence type="ECO:0000256" key="5">
    <source>
        <dbReference type="ARBA" id="ARBA00022679"/>
    </source>
</evidence>
<dbReference type="UniPathway" id="UPA00120">
    <property type="reaction ID" value="UER00203"/>
</dbReference>
<dbReference type="EMBL" id="JAAGAX010000005">
    <property type="protein sequence ID" value="KAF2313022.1"/>
    <property type="molecule type" value="Genomic_DNA"/>
</dbReference>
<keyword evidence="6" id="KW-0548">Nucleotidyltransferase</keyword>
<dbReference type="GO" id="GO:0046417">
    <property type="term" value="P:chorismate metabolic process"/>
    <property type="evidence" value="ECO:0007669"/>
    <property type="project" value="InterPro"/>
</dbReference>
<comment type="subcellular location">
    <subcellularLocation>
        <location evidence="2">Cytoplasm</location>
    </subcellularLocation>
</comment>
<dbReference type="PANTHER" id="PTHR21145">
    <property type="entry name" value="CHORISMATE MUTASE"/>
    <property type="match status" value="1"/>
</dbReference>
<dbReference type="InterPro" id="IPR037039">
    <property type="entry name" value="CM_AroQ_sf_eucaryotic"/>
</dbReference>
<dbReference type="InterPro" id="IPR007644">
    <property type="entry name" value="RNA_pol_bsu_protrusion"/>
</dbReference>
<keyword evidence="5" id="KW-0808">Transferase</keyword>
<feature type="domain" description="RNA polymerase beta subunit protrusion" evidence="9">
    <location>
        <begin position="207"/>
        <end position="378"/>
    </location>
</feature>
<dbReference type="GO" id="GO:0006351">
    <property type="term" value="P:DNA-templated transcription"/>
    <property type="evidence" value="ECO:0007669"/>
    <property type="project" value="InterPro"/>
</dbReference>
<protein>
    <recommendedName>
        <fullName evidence="9">RNA polymerase beta subunit protrusion domain-containing protein</fullName>
    </recommendedName>
</protein>
<gene>
    <name evidence="10" type="ORF">GH714_008796</name>
</gene>
<proteinExistence type="predicted"/>
<reference evidence="10 11" key="1">
    <citation type="journal article" date="2020" name="Mol. Plant">
        <title>The Chromosome-Based Rubber Tree Genome Provides New Insights into Spurge Genome Evolution and Rubber Biosynthesis.</title>
        <authorList>
            <person name="Liu J."/>
            <person name="Shi C."/>
            <person name="Shi C.C."/>
            <person name="Li W."/>
            <person name="Zhang Q.J."/>
            <person name="Zhang Y."/>
            <person name="Li K."/>
            <person name="Lu H.F."/>
            <person name="Shi C."/>
            <person name="Zhu S.T."/>
            <person name="Xiao Z.Y."/>
            <person name="Nan H."/>
            <person name="Yue Y."/>
            <person name="Zhu X.G."/>
            <person name="Wu Y."/>
            <person name="Hong X.N."/>
            <person name="Fan G.Y."/>
            <person name="Tong Y."/>
            <person name="Zhang D."/>
            <person name="Mao C.L."/>
            <person name="Liu Y.L."/>
            <person name="Hao S.J."/>
            <person name="Liu W.Q."/>
            <person name="Lv M.Q."/>
            <person name="Zhang H.B."/>
            <person name="Liu Y."/>
            <person name="Hu-Tang G.R."/>
            <person name="Wang J.P."/>
            <person name="Wang J.H."/>
            <person name="Sun Y.H."/>
            <person name="Ni S.B."/>
            <person name="Chen W.B."/>
            <person name="Zhang X.C."/>
            <person name="Jiao Y.N."/>
            <person name="Eichler E.E."/>
            <person name="Li G.H."/>
            <person name="Liu X."/>
            <person name="Gao L.Z."/>
        </authorList>
    </citation>
    <scope>NUCLEOTIDE SEQUENCE [LARGE SCALE GENOMIC DNA]</scope>
    <source>
        <strain evidence="11">cv. GT1</strain>
        <tissue evidence="10">Leaf</tissue>
    </source>
</reference>
<evidence type="ECO:0000256" key="3">
    <source>
        <dbReference type="ARBA" id="ARBA00022478"/>
    </source>
</evidence>
<comment type="catalytic activity">
    <reaction evidence="1">
        <text>chorismate = prephenate</text>
        <dbReference type="Rhea" id="RHEA:13897"/>
        <dbReference type="ChEBI" id="CHEBI:29748"/>
        <dbReference type="ChEBI" id="CHEBI:29934"/>
        <dbReference type="EC" id="5.4.99.5"/>
    </reaction>
</comment>
<dbReference type="Gene3D" id="3.90.1110.10">
    <property type="entry name" value="RNA polymerase Rpb2, domain 2"/>
    <property type="match status" value="1"/>
</dbReference>
<evidence type="ECO:0000256" key="1">
    <source>
        <dbReference type="ARBA" id="ARBA00000824"/>
    </source>
</evidence>
<dbReference type="GO" id="GO:0003899">
    <property type="term" value="F:DNA-directed RNA polymerase activity"/>
    <property type="evidence" value="ECO:0007669"/>
    <property type="project" value="InterPro"/>
</dbReference>
<evidence type="ECO:0000313" key="10">
    <source>
        <dbReference type="EMBL" id="KAF2313022.1"/>
    </source>
</evidence>
<accession>A0A6A6MH35</accession>
<keyword evidence="3" id="KW-0240">DNA-directed RNA polymerase</keyword>
<keyword evidence="7" id="KW-0804">Transcription</keyword>
<dbReference type="PANTHER" id="PTHR21145:SF12">
    <property type="entry name" value="CHORISMATE MUTASE"/>
    <property type="match status" value="1"/>
</dbReference>
<evidence type="ECO:0000256" key="4">
    <source>
        <dbReference type="ARBA" id="ARBA00022490"/>
    </source>
</evidence>
<dbReference type="AlphaFoldDB" id="A0A6A6MH35"/>
<dbReference type="GO" id="GO:0003677">
    <property type="term" value="F:DNA binding"/>
    <property type="evidence" value="ECO:0007669"/>
    <property type="project" value="InterPro"/>
</dbReference>
<evidence type="ECO:0000256" key="6">
    <source>
        <dbReference type="ARBA" id="ARBA00022695"/>
    </source>
</evidence>
<evidence type="ECO:0000313" key="11">
    <source>
        <dbReference type="Proteomes" id="UP000467840"/>
    </source>
</evidence>
<keyword evidence="4" id="KW-0963">Cytoplasm</keyword>
<dbReference type="Pfam" id="PF04563">
    <property type="entry name" value="RNA_pol_Rpb2_1"/>
    <property type="match status" value="1"/>
</dbReference>
<name>A0A6A6MH35_HEVBR</name>
<dbReference type="InterPro" id="IPR036263">
    <property type="entry name" value="Chorismate_II_sf"/>
</dbReference>
<dbReference type="GO" id="GO:0004106">
    <property type="term" value="F:chorismate mutase activity"/>
    <property type="evidence" value="ECO:0007669"/>
    <property type="project" value="UniProtKB-EC"/>
</dbReference>
<organism evidence="10 11">
    <name type="scientific">Hevea brasiliensis</name>
    <name type="common">Para rubber tree</name>
    <name type="synonym">Siphonia brasiliensis</name>
    <dbReference type="NCBI Taxonomy" id="3981"/>
    <lineage>
        <taxon>Eukaryota</taxon>
        <taxon>Viridiplantae</taxon>
        <taxon>Streptophyta</taxon>
        <taxon>Embryophyta</taxon>
        <taxon>Tracheophyta</taxon>
        <taxon>Spermatophyta</taxon>
        <taxon>Magnoliopsida</taxon>
        <taxon>eudicotyledons</taxon>
        <taxon>Gunneridae</taxon>
        <taxon>Pentapetalae</taxon>
        <taxon>rosids</taxon>
        <taxon>fabids</taxon>
        <taxon>Malpighiales</taxon>
        <taxon>Euphorbiaceae</taxon>
        <taxon>Crotonoideae</taxon>
        <taxon>Micrandreae</taxon>
        <taxon>Hevea</taxon>
    </lineage>
</organism>
<keyword evidence="8" id="KW-0413">Isomerase</keyword>
<dbReference type="SUPFAM" id="SSF64484">
    <property type="entry name" value="beta and beta-prime subunits of DNA dependent RNA-polymerase"/>
    <property type="match status" value="1"/>
</dbReference>
<dbReference type="FunFam" id="3.90.1100.10:FF:000015">
    <property type="entry name" value="DNA-directed RNA polymerase subunit beta"/>
    <property type="match status" value="1"/>
</dbReference>
<comment type="caution">
    <text evidence="10">The sequence shown here is derived from an EMBL/GenBank/DDBJ whole genome shotgun (WGS) entry which is preliminary data.</text>
</comment>
<dbReference type="GO" id="GO:0000428">
    <property type="term" value="C:DNA-directed RNA polymerase complex"/>
    <property type="evidence" value="ECO:0007669"/>
    <property type="project" value="UniProtKB-KW"/>
</dbReference>
<dbReference type="Gene3D" id="1.10.590.10">
    <property type="entry name" value="Chorismate mutase, AroQ class superfamily, eukaryotic"/>
    <property type="match status" value="1"/>
</dbReference>
<sequence length="525" mass="59961">MAMADSNSVSHSGNALNLESAGRYENPEENPFFPNGLPPSVVPTHKYPQVLHPAAASISINEHIWDIYFNQLLPLFVAEGDDGNYASTAASDLNCLQALSRRIHYGKYVAEVKFREAPQDYEPLIRAKDRDALMNLLTFKNVEEMVKKRVAKKATVFGQEVTLGNNSSGNYKIDPLIVSHLYAEWGDGFLKDFCEKAATLFFDEYDLISHQINSYNDFIHNGLQMAFYSFGELVVEPRYDPSKKGENEWRYASLRFGKVTLDKPNFWAGSDGSEHNMFPRYARLQNMTYSARMKVNVTVEVYTQKAVRSDKCKTGKDQFVDKMVLSTDNRDVIIGRMPVMVKTDLCWMKTIEKGHCDFDHGGYFLIKGAKKVFIAQVQICLKRLWVSNTQRWTVAYKSEVKRNRLIVRLVPVGPSKDENIKGEKKGLTVYFLSIEIPVWILFFSLGIKSDKEVVDLIDYNTEDASIMPQFIMLMMNVRGFARRGVLLVMWLNKYKEPDFHQGKLKIALVCICFPVSVALGRRLSF</sequence>
<evidence type="ECO:0000256" key="2">
    <source>
        <dbReference type="ARBA" id="ARBA00004496"/>
    </source>
</evidence>
<dbReference type="PROSITE" id="PS51169">
    <property type="entry name" value="CHORISMATE_MUT_3"/>
    <property type="match status" value="1"/>
</dbReference>
<keyword evidence="11" id="KW-1185">Reference proteome</keyword>
<dbReference type="InterPro" id="IPR008238">
    <property type="entry name" value="Chorismate_mutase_AroQ_euk"/>
</dbReference>
<dbReference type="GO" id="GO:0009073">
    <property type="term" value="P:aromatic amino acid family biosynthetic process"/>
    <property type="evidence" value="ECO:0007669"/>
    <property type="project" value="InterPro"/>
</dbReference>
<dbReference type="GO" id="GO:0005737">
    <property type="term" value="C:cytoplasm"/>
    <property type="evidence" value="ECO:0007669"/>
    <property type="project" value="UniProtKB-SubCell"/>
</dbReference>
<evidence type="ECO:0000259" key="9">
    <source>
        <dbReference type="Pfam" id="PF04563"/>
    </source>
</evidence>
<dbReference type="Proteomes" id="UP000467840">
    <property type="component" value="Chromosome 15"/>
</dbReference>